<evidence type="ECO:0000313" key="10">
    <source>
        <dbReference type="Proteomes" id="UP000001052"/>
    </source>
</evidence>
<feature type="domain" description="Zinc finger/thioredoxin putative" evidence="8">
    <location>
        <begin position="1"/>
        <end position="36"/>
    </location>
</feature>
<dbReference type="NCBIfam" id="TIGR02098">
    <property type="entry name" value="MJ0042_CXXC"/>
    <property type="match status" value="1"/>
</dbReference>
<reference evidence="9 10" key="2">
    <citation type="journal article" date="2010" name="Stand. Genomic Sci.">
        <title>Complete genome sequence of Desulfohalobium retbaense type strain (HR(100)).</title>
        <authorList>
            <person name="Spring S."/>
            <person name="Nolan M."/>
            <person name="Lapidus A."/>
            <person name="Glavina Del Rio T."/>
            <person name="Copeland A."/>
            <person name="Tice H."/>
            <person name="Cheng J.F."/>
            <person name="Lucas S."/>
            <person name="Land M."/>
            <person name="Chen F."/>
            <person name="Bruce D."/>
            <person name="Goodwin L."/>
            <person name="Pitluck S."/>
            <person name="Ivanova N."/>
            <person name="Mavromatis K."/>
            <person name="Mikhailova N."/>
            <person name="Pati A."/>
            <person name="Chen A."/>
            <person name="Palaniappan K."/>
            <person name="Hauser L."/>
            <person name="Chang Y.J."/>
            <person name="Jeffries C.D."/>
            <person name="Munk C."/>
            <person name="Kiss H."/>
            <person name="Chain P."/>
            <person name="Han C."/>
            <person name="Brettin T."/>
            <person name="Detter J.C."/>
            <person name="Schuler E."/>
            <person name="Goker M."/>
            <person name="Rohde M."/>
            <person name="Bristow J."/>
            <person name="Eisen J.A."/>
            <person name="Markowitz V."/>
            <person name="Hugenholtz P."/>
            <person name="Kyrpides N.C."/>
            <person name="Klenk H.P."/>
        </authorList>
    </citation>
    <scope>NUCLEOTIDE SEQUENCE [LARGE SCALE GENOMIC DNA]</scope>
    <source>
        <strain evidence="9 10">DSM 5692</strain>
    </source>
</reference>
<evidence type="ECO:0000256" key="5">
    <source>
        <dbReference type="SAM" id="MobiDB-lite"/>
    </source>
</evidence>
<gene>
    <name evidence="9" type="ordered locus">Dret_1951</name>
</gene>
<evidence type="ECO:0000259" key="8">
    <source>
        <dbReference type="Pfam" id="PF13717"/>
    </source>
</evidence>
<keyword evidence="3 6" id="KW-1133">Transmembrane helix</keyword>
<feature type="transmembrane region" description="Helical" evidence="6">
    <location>
        <begin position="171"/>
        <end position="191"/>
    </location>
</feature>
<dbReference type="eggNOG" id="COG2881">
    <property type="taxonomic scope" value="Bacteria"/>
</dbReference>
<evidence type="ECO:0000256" key="2">
    <source>
        <dbReference type="ARBA" id="ARBA00022692"/>
    </source>
</evidence>
<reference evidence="10" key="1">
    <citation type="submission" date="2009-09" db="EMBL/GenBank/DDBJ databases">
        <title>The complete chromosome of Desulfohalobium retbaense DSM 5692.</title>
        <authorList>
            <consortium name="US DOE Joint Genome Institute (JGI-PGF)"/>
            <person name="Lucas S."/>
            <person name="Copeland A."/>
            <person name="Lapidus A."/>
            <person name="Glavina del Rio T."/>
            <person name="Dalin E."/>
            <person name="Tice H."/>
            <person name="Bruce D."/>
            <person name="Goodwin L."/>
            <person name="Pitluck S."/>
            <person name="Kyrpides N."/>
            <person name="Mavromatis K."/>
            <person name="Ivanova N."/>
            <person name="Mikhailova N."/>
            <person name="Munk A.C."/>
            <person name="Brettin T."/>
            <person name="Detter J.C."/>
            <person name="Han C."/>
            <person name="Tapia R."/>
            <person name="Larimer F."/>
            <person name="Land M."/>
            <person name="Hauser L."/>
            <person name="Markowitz V."/>
            <person name="Cheng J.-F."/>
            <person name="Hugenholtz P."/>
            <person name="Woyke T."/>
            <person name="Wu D."/>
            <person name="Spring S."/>
            <person name="Klenk H.-P."/>
            <person name="Eisen J.A."/>
        </authorList>
    </citation>
    <scope>NUCLEOTIDE SEQUENCE [LARGE SCALE GENOMIC DNA]</scope>
    <source>
        <strain evidence="10">DSM 5692</strain>
    </source>
</reference>
<feature type="transmembrane region" description="Helical" evidence="6">
    <location>
        <begin position="260"/>
        <end position="285"/>
    </location>
</feature>
<feature type="domain" description="Yip1" evidence="7">
    <location>
        <begin position="150"/>
        <end position="312"/>
    </location>
</feature>
<feature type="transmembrane region" description="Helical" evidence="6">
    <location>
        <begin position="211"/>
        <end position="239"/>
    </location>
</feature>
<evidence type="ECO:0000256" key="3">
    <source>
        <dbReference type="ARBA" id="ARBA00022989"/>
    </source>
</evidence>
<organism evidence="9 10">
    <name type="scientific">Desulfohalobium retbaense (strain ATCC 49708 / DSM 5692 / JCM 16813 / HR100)</name>
    <dbReference type="NCBI Taxonomy" id="485915"/>
    <lineage>
        <taxon>Bacteria</taxon>
        <taxon>Pseudomonadati</taxon>
        <taxon>Thermodesulfobacteriota</taxon>
        <taxon>Desulfovibrionia</taxon>
        <taxon>Desulfovibrionales</taxon>
        <taxon>Desulfohalobiaceae</taxon>
        <taxon>Desulfohalobium</taxon>
    </lineage>
</organism>
<dbReference type="eggNOG" id="COG0810">
    <property type="taxonomic scope" value="Bacteria"/>
</dbReference>
<keyword evidence="4 6" id="KW-0472">Membrane</keyword>
<keyword evidence="10" id="KW-1185">Reference proteome</keyword>
<dbReference type="InterPro" id="IPR011723">
    <property type="entry name" value="Znf/thioredoxin_put"/>
</dbReference>
<dbReference type="AlphaFoldDB" id="C8X4L2"/>
<dbReference type="HOGENOM" id="CLU_043379_0_0_7"/>
<sequence length="321" mass="34715">MEIQCPKCAFVRNVPDTKIPARARMATCPKCGHKFPFRDLEPSEETVKHTEPDTPSPETQAPSPENAVPPPSAAETDSQTPEPETAPEPAEQEASEQEAPPREDIWASLEALNAEPEPDTDPMPNPEEVPWENLEEHGFFTGLRLTITRAMLSPRRFFSHMPVANGLSMPLVFYLLIAEVQALAQFFWQLAGIAPQMGQGSQMGVAGVGSALILIVYPLFLTCILFFVSGINHACLIALRAGEAGFQGTFRTVAYGSAPFVLAVIPLVGPMLGGVWAMVCTIIGLSCVHRTSLGRVLLAMFLPFLLLAGLSVVLVVLQSIV</sequence>
<evidence type="ECO:0000256" key="6">
    <source>
        <dbReference type="SAM" id="Phobius"/>
    </source>
</evidence>
<proteinExistence type="predicted"/>
<feature type="compositionally biased region" description="Low complexity" evidence="5">
    <location>
        <begin position="78"/>
        <end position="89"/>
    </location>
</feature>
<dbReference type="STRING" id="485915.Dret_1951"/>
<feature type="region of interest" description="Disordered" evidence="5">
    <location>
        <begin position="29"/>
        <end position="101"/>
    </location>
</feature>
<dbReference type="KEGG" id="drt:Dret_1951"/>
<evidence type="ECO:0000259" key="7">
    <source>
        <dbReference type="Pfam" id="PF04893"/>
    </source>
</evidence>
<evidence type="ECO:0000256" key="1">
    <source>
        <dbReference type="ARBA" id="ARBA00004141"/>
    </source>
</evidence>
<keyword evidence="2 6" id="KW-0812">Transmembrane</keyword>
<dbReference type="GO" id="GO:0016020">
    <property type="term" value="C:membrane"/>
    <property type="evidence" value="ECO:0007669"/>
    <property type="project" value="UniProtKB-SubCell"/>
</dbReference>
<accession>C8X4L2</accession>
<dbReference type="RefSeq" id="WP_015752378.1">
    <property type="nucleotide sequence ID" value="NC_013223.1"/>
</dbReference>
<name>C8X4L2_DESRD</name>
<dbReference type="InterPro" id="IPR006977">
    <property type="entry name" value="Yip1_dom"/>
</dbReference>
<evidence type="ECO:0000313" key="9">
    <source>
        <dbReference type="EMBL" id="ACV69235.1"/>
    </source>
</evidence>
<dbReference type="Proteomes" id="UP000001052">
    <property type="component" value="Chromosome"/>
</dbReference>
<dbReference type="EMBL" id="CP001734">
    <property type="protein sequence ID" value="ACV69235.1"/>
    <property type="molecule type" value="Genomic_DNA"/>
</dbReference>
<feature type="transmembrane region" description="Helical" evidence="6">
    <location>
        <begin position="297"/>
        <end position="317"/>
    </location>
</feature>
<feature type="compositionally biased region" description="Basic and acidic residues" evidence="5">
    <location>
        <begin position="36"/>
        <end position="52"/>
    </location>
</feature>
<protein>
    <submittedName>
        <fullName evidence="9">MJ0042 family finger-like protein</fullName>
    </submittedName>
</protein>
<comment type="subcellular location">
    <subcellularLocation>
        <location evidence="1">Membrane</location>
        <topology evidence="1">Multi-pass membrane protein</topology>
    </subcellularLocation>
</comment>
<dbReference type="Pfam" id="PF04893">
    <property type="entry name" value="Yip1"/>
    <property type="match status" value="1"/>
</dbReference>
<dbReference type="Pfam" id="PF13717">
    <property type="entry name" value="Zn_ribbon_4"/>
    <property type="match status" value="1"/>
</dbReference>
<evidence type="ECO:0000256" key="4">
    <source>
        <dbReference type="ARBA" id="ARBA00023136"/>
    </source>
</evidence>